<keyword evidence="4" id="KW-1185">Reference proteome</keyword>
<dbReference type="InterPro" id="IPR002925">
    <property type="entry name" value="Dienelactn_hydro"/>
</dbReference>
<dbReference type="InterPro" id="IPR050261">
    <property type="entry name" value="FrsA_esterase"/>
</dbReference>
<dbReference type="GO" id="GO:0016787">
    <property type="term" value="F:hydrolase activity"/>
    <property type="evidence" value="ECO:0007669"/>
    <property type="project" value="UniProtKB-KW"/>
</dbReference>
<name>A0ABT3ABL1_9ALTE</name>
<dbReference type="Pfam" id="PF01738">
    <property type="entry name" value="DLH"/>
    <property type="match status" value="1"/>
</dbReference>
<dbReference type="Proteomes" id="UP001652504">
    <property type="component" value="Unassembled WGS sequence"/>
</dbReference>
<dbReference type="RefSeq" id="WP_263713305.1">
    <property type="nucleotide sequence ID" value="NZ_JAOWKX010000008.1"/>
</dbReference>
<organism evidence="3 4">
    <name type="scientific">Fluctibacter corallii</name>
    <dbReference type="NCBI Taxonomy" id="2984329"/>
    <lineage>
        <taxon>Bacteria</taxon>
        <taxon>Pseudomonadati</taxon>
        <taxon>Pseudomonadota</taxon>
        <taxon>Gammaproteobacteria</taxon>
        <taxon>Alteromonadales</taxon>
        <taxon>Alteromonadaceae</taxon>
        <taxon>Fluctibacter</taxon>
    </lineage>
</organism>
<dbReference type="EMBL" id="JAOWKX010000008">
    <property type="protein sequence ID" value="MCV2886014.1"/>
    <property type="molecule type" value="Genomic_DNA"/>
</dbReference>
<sequence>MRLTLVLFLLMSFNAAAFGLKIERKQLPYTNLVTMPVQSGEQTLTLAGELRVPRGYEEQKIPAVLVLHNSAGIDSTGRLYIEALNKVGIATLEIDMWGARGLSGGSGDRPETVHETLADTFAALKFLSNRSEIDPDKIGVMGFSWGGALTMLSATEQYASMFGGEYRFAAHIAHYPVCWAYSVIPEFAFENLTGAPVLIQAGQLDGYDAPDSCQNLVDGLQPSDKQYVDVKYYWGAQHAWDRLEPKWVVVDPFANQGAGGEVTLAPNRWAAWKSRNKVVYFFKDKFEM</sequence>
<reference evidence="3 4" key="1">
    <citation type="submission" date="2022-10" db="EMBL/GenBank/DDBJ databases">
        <title>Aestuariibacter sp. AA17 isolated from Montipora capitata coral fragment.</title>
        <authorList>
            <person name="Emsley S.A."/>
            <person name="Pfannmuller K.M."/>
            <person name="Loughran R.M."/>
            <person name="Shlafstein M."/>
            <person name="Papke E."/>
            <person name="Saw J.H."/>
            <person name="Ushijima B."/>
            <person name="Videau P."/>
        </authorList>
    </citation>
    <scope>NUCLEOTIDE SEQUENCE [LARGE SCALE GENOMIC DNA]</scope>
    <source>
        <strain evidence="3 4">AA17</strain>
    </source>
</reference>
<proteinExistence type="predicted"/>
<evidence type="ECO:0000313" key="4">
    <source>
        <dbReference type="Proteomes" id="UP001652504"/>
    </source>
</evidence>
<dbReference type="Gene3D" id="3.40.50.1820">
    <property type="entry name" value="alpha/beta hydrolase"/>
    <property type="match status" value="1"/>
</dbReference>
<dbReference type="SUPFAM" id="SSF53474">
    <property type="entry name" value="alpha/beta-Hydrolases"/>
    <property type="match status" value="1"/>
</dbReference>
<evidence type="ECO:0000256" key="1">
    <source>
        <dbReference type="ARBA" id="ARBA00022801"/>
    </source>
</evidence>
<accession>A0ABT3ABL1</accession>
<dbReference type="PANTHER" id="PTHR22946:SF9">
    <property type="entry name" value="POLYKETIDE TRANSFERASE AF380"/>
    <property type="match status" value="1"/>
</dbReference>
<dbReference type="InterPro" id="IPR029058">
    <property type="entry name" value="AB_hydrolase_fold"/>
</dbReference>
<keyword evidence="1 3" id="KW-0378">Hydrolase</keyword>
<protein>
    <submittedName>
        <fullName evidence="3">Dienelactone hydrolase family protein</fullName>
    </submittedName>
</protein>
<feature type="domain" description="Dienelactone hydrolase" evidence="2">
    <location>
        <begin position="58"/>
        <end position="283"/>
    </location>
</feature>
<gene>
    <name evidence="3" type="ORF">OE749_15075</name>
</gene>
<dbReference type="PANTHER" id="PTHR22946">
    <property type="entry name" value="DIENELACTONE HYDROLASE DOMAIN-CONTAINING PROTEIN-RELATED"/>
    <property type="match status" value="1"/>
</dbReference>
<evidence type="ECO:0000259" key="2">
    <source>
        <dbReference type="Pfam" id="PF01738"/>
    </source>
</evidence>
<evidence type="ECO:0000313" key="3">
    <source>
        <dbReference type="EMBL" id="MCV2886014.1"/>
    </source>
</evidence>
<comment type="caution">
    <text evidence="3">The sequence shown here is derived from an EMBL/GenBank/DDBJ whole genome shotgun (WGS) entry which is preliminary data.</text>
</comment>